<dbReference type="CDD" id="cd18003">
    <property type="entry name" value="DEXQc_SRCAP"/>
    <property type="match status" value="1"/>
</dbReference>
<comment type="subcellular location">
    <subcellularLocation>
        <location evidence="1">Nucleus</location>
    </subcellularLocation>
</comment>
<comment type="similarity">
    <text evidence="2">Belongs to the EAF1 family.</text>
</comment>
<feature type="region of interest" description="Disordered" evidence="15">
    <location>
        <begin position="3322"/>
        <end position="3366"/>
    </location>
</feature>
<feature type="region of interest" description="Disordered" evidence="15">
    <location>
        <begin position="202"/>
        <end position="250"/>
    </location>
</feature>
<keyword evidence="22" id="KW-1185">Reference proteome</keyword>
<dbReference type="GO" id="GO:0005524">
    <property type="term" value="F:ATP binding"/>
    <property type="evidence" value="ECO:0007669"/>
    <property type="project" value="UniProtKB-KW"/>
</dbReference>
<dbReference type="Gene3D" id="3.40.50.300">
    <property type="entry name" value="P-loop containing nucleotide triphosphate hydrolases"/>
    <property type="match status" value="1"/>
</dbReference>
<feature type="compositionally biased region" description="Basic and acidic residues" evidence="15">
    <location>
        <begin position="202"/>
        <end position="226"/>
    </location>
</feature>
<dbReference type="InterPro" id="IPR014012">
    <property type="entry name" value="HSA_dom"/>
</dbReference>
<evidence type="ECO:0000256" key="5">
    <source>
        <dbReference type="ARBA" id="ARBA00012551"/>
    </source>
</evidence>
<dbReference type="SUPFAM" id="SSF52540">
    <property type="entry name" value="P-loop containing nucleoside triphosphate hydrolases"/>
    <property type="match status" value="2"/>
</dbReference>
<evidence type="ECO:0000256" key="4">
    <source>
        <dbReference type="ARBA" id="ARBA00009687"/>
    </source>
</evidence>
<evidence type="ECO:0000256" key="10">
    <source>
        <dbReference type="ARBA" id="ARBA00022853"/>
    </source>
</evidence>
<protein>
    <recommendedName>
        <fullName evidence="5">DNA helicase</fullName>
        <ecNumber evidence="5">3.6.4.12</ecNumber>
    </recommendedName>
</protein>
<dbReference type="GO" id="GO:0003677">
    <property type="term" value="F:DNA binding"/>
    <property type="evidence" value="ECO:0007669"/>
    <property type="project" value="UniProtKB-KW"/>
</dbReference>
<keyword evidence="10" id="KW-0156">Chromatin regulator</keyword>
<comment type="caution">
    <text evidence="21">The sequence shown here is derived from an EMBL/GenBank/DDBJ whole genome shotgun (WGS) entry which is preliminary data.</text>
</comment>
<name>A0A176W4L4_MARPO</name>
<feature type="compositionally biased region" description="Polar residues" evidence="15">
    <location>
        <begin position="3322"/>
        <end position="3337"/>
    </location>
</feature>
<keyword evidence="6" id="KW-0547">Nucleotide-binding</keyword>
<dbReference type="Gene3D" id="1.10.10.60">
    <property type="entry name" value="Homeodomain-like"/>
    <property type="match status" value="1"/>
</dbReference>
<feature type="compositionally biased region" description="Basic residues" evidence="15">
    <location>
        <begin position="340"/>
        <end position="356"/>
    </location>
</feature>
<feature type="region of interest" description="Disordered" evidence="15">
    <location>
        <begin position="2236"/>
        <end position="2259"/>
    </location>
</feature>
<evidence type="ECO:0000313" key="22">
    <source>
        <dbReference type="Proteomes" id="UP000077202"/>
    </source>
</evidence>
<dbReference type="Gene3D" id="1.20.120.850">
    <property type="entry name" value="SWI2/SNF2 ATPases, N-terminal domain"/>
    <property type="match status" value="1"/>
</dbReference>
<comment type="catalytic activity">
    <reaction evidence="13">
        <text>ATP + H2O = ADP + phosphate + H(+)</text>
        <dbReference type="Rhea" id="RHEA:13065"/>
        <dbReference type="ChEBI" id="CHEBI:15377"/>
        <dbReference type="ChEBI" id="CHEBI:15378"/>
        <dbReference type="ChEBI" id="CHEBI:30616"/>
        <dbReference type="ChEBI" id="CHEBI:43474"/>
        <dbReference type="ChEBI" id="CHEBI:456216"/>
        <dbReference type="EC" id="3.6.4.12"/>
    </reaction>
</comment>
<dbReference type="PROSITE" id="PS50090">
    <property type="entry name" value="MYB_LIKE"/>
    <property type="match status" value="1"/>
</dbReference>
<dbReference type="CDD" id="cd18793">
    <property type="entry name" value="SF2_C_SNF"/>
    <property type="match status" value="1"/>
</dbReference>
<evidence type="ECO:0000259" key="20">
    <source>
        <dbReference type="PROSITE" id="PS51294"/>
    </source>
</evidence>
<feature type="compositionally biased region" description="Basic and acidic residues" evidence="15">
    <location>
        <begin position="2841"/>
        <end position="2850"/>
    </location>
</feature>
<dbReference type="EC" id="3.6.4.12" evidence="5"/>
<evidence type="ECO:0000256" key="3">
    <source>
        <dbReference type="ARBA" id="ARBA00009220"/>
    </source>
</evidence>
<feature type="region of interest" description="Disordered" evidence="15">
    <location>
        <begin position="1"/>
        <end position="94"/>
    </location>
</feature>
<dbReference type="CDD" id="cd00167">
    <property type="entry name" value="SANT"/>
    <property type="match status" value="1"/>
</dbReference>
<dbReference type="SMART" id="SM00490">
    <property type="entry name" value="HELICc"/>
    <property type="match status" value="1"/>
</dbReference>
<dbReference type="InterPro" id="IPR014001">
    <property type="entry name" value="Helicase_ATP-bd"/>
</dbReference>
<dbReference type="EMBL" id="LVLJ01001802">
    <property type="protein sequence ID" value="OAE27958.1"/>
    <property type="molecule type" value="Genomic_DNA"/>
</dbReference>
<feature type="domain" description="Helicase ATP-binding" evidence="17">
    <location>
        <begin position="1220"/>
        <end position="1385"/>
    </location>
</feature>
<evidence type="ECO:0000256" key="12">
    <source>
        <dbReference type="ARBA" id="ARBA00023242"/>
    </source>
</evidence>
<dbReference type="Pfam" id="PF00271">
    <property type="entry name" value="Helicase_C"/>
    <property type="match status" value="1"/>
</dbReference>
<dbReference type="SMART" id="SM00717">
    <property type="entry name" value="SANT"/>
    <property type="match status" value="1"/>
</dbReference>
<dbReference type="InterPro" id="IPR009057">
    <property type="entry name" value="Homeodomain-like_sf"/>
</dbReference>
<feature type="region of interest" description="Disordered" evidence="15">
    <location>
        <begin position="263"/>
        <end position="384"/>
    </location>
</feature>
<dbReference type="SUPFAM" id="SSF46689">
    <property type="entry name" value="Homeodomain-like"/>
    <property type="match status" value="1"/>
</dbReference>
<dbReference type="InterPro" id="IPR038718">
    <property type="entry name" value="SNF2-like_sf"/>
</dbReference>
<feature type="region of interest" description="Disordered" evidence="15">
    <location>
        <begin position="3287"/>
        <end position="3310"/>
    </location>
</feature>
<feature type="compositionally biased region" description="Polar residues" evidence="15">
    <location>
        <begin position="2827"/>
        <end position="2839"/>
    </location>
</feature>
<keyword evidence="7" id="KW-0378">Hydrolase</keyword>
<feature type="region of interest" description="Disordered" evidence="15">
    <location>
        <begin position="843"/>
        <end position="1011"/>
    </location>
</feature>
<dbReference type="FunFam" id="1.20.120.850:FF:000012">
    <property type="entry name" value="protein PHOTOPERIOD-INDEPENDENT EARLY FLOWERING 1 isoform X3"/>
    <property type="match status" value="1"/>
</dbReference>
<feature type="compositionally biased region" description="Low complexity" evidence="15">
    <location>
        <begin position="320"/>
        <end position="333"/>
    </location>
</feature>
<keyword evidence="9" id="KW-0067">ATP-binding</keyword>
<feature type="compositionally biased region" description="Polar residues" evidence="15">
    <location>
        <begin position="3354"/>
        <end position="3366"/>
    </location>
</feature>
<feature type="compositionally biased region" description="Basic and acidic residues" evidence="15">
    <location>
        <begin position="150"/>
        <end position="159"/>
    </location>
</feature>
<dbReference type="PROSITE" id="PS51204">
    <property type="entry name" value="HSA"/>
    <property type="match status" value="1"/>
</dbReference>
<dbReference type="GO" id="GO:0035267">
    <property type="term" value="C:NuA4 histone acetyltransferase complex"/>
    <property type="evidence" value="ECO:0007669"/>
    <property type="project" value="UniProtKB-ARBA"/>
</dbReference>
<dbReference type="Pfam" id="PF00176">
    <property type="entry name" value="SNF2-rel_dom"/>
    <property type="match status" value="1"/>
</dbReference>
<dbReference type="GO" id="GO:0003678">
    <property type="term" value="F:DNA helicase activity"/>
    <property type="evidence" value="ECO:0007669"/>
    <property type="project" value="UniProtKB-EC"/>
</dbReference>
<comment type="similarity">
    <text evidence="3">Belongs to the SNF2/RAD54 helicase family. SWR1 subfamily.</text>
</comment>
<feature type="compositionally biased region" description="Acidic residues" evidence="15">
    <location>
        <begin position="870"/>
        <end position="883"/>
    </location>
</feature>
<dbReference type="PANTHER" id="PTHR45685">
    <property type="entry name" value="HELICASE SRCAP-RELATED"/>
    <property type="match status" value="1"/>
</dbReference>
<dbReference type="InterPro" id="IPR001650">
    <property type="entry name" value="Helicase_C-like"/>
</dbReference>
<dbReference type="PANTHER" id="PTHR45685:SF1">
    <property type="entry name" value="HELICASE SRCAP"/>
    <property type="match status" value="1"/>
</dbReference>
<dbReference type="PROSITE" id="PS51194">
    <property type="entry name" value="HELICASE_CTER"/>
    <property type="match status" value="1"/>
</dbReference>
<feature type="region of interest" description="Disordered" evidence="15">
    <location>
        <begin position="2965"/>
        <end position="3036"/>
    </location>
</feature>
<evidence type="ECO:0000256" key="13">
    <source>
        <dbReference type="ARBA" id="ARBA00047995"/>
    </source>
</evidence>
<dbReference type="GO" id="GO:0006338">
    <property type="term" value="P:chromatin remodeling"/>
    <property type="evidence" value="ECO:0007669"/>
    <property type="project" value="TreeGrafter"/>
</dbReference>
<feature type="domain" description="Myb-like" evidence="16">
    <location>
        <begin position="2370"/>
        <end position="2424"/>
    </location>
</feature>
<feature type="region of interest" description="Disordered" evidence="15">
    <location>
        <begin position="675"/>
        <end position="756"/>
    </location>
</feature>
<feature type="domain" description="HSA" evidence="19">
    <location>
        <begin position="424"/>
        <end position="496"/>
    </location>
</feature>
<evidence type="ECO:0000259" key="18">
    <source>
        <dbReference type="PROSITE" id="PS51194"/>
    </source>
</evidence>
<dbReference type="Proteomes" id="UP000077202">
    <property type="component" value="Unassembled WGS sequence"/>
</dbReference>
<dbReference type="InterPro" id="IPR001005">
    <property type="entry name" value="SANT/Myb"/>
</dbReference>
<evidence type="ECO:0000256" key="6">
    <source>
        <dbReference type="ARBA" id="ARBA00022741"/>
    </source>
</evidence>
<feature type="domain" description="Helicase C-terminal" evidence="18">
    <location>
        <begin position="1755"/>
        <end position="1905"/>
    </location>
</feature>
<feature type="region of interest" description="Disordered" evidence="15">
    <location>
        <begin position="2554"/>
        <end position="2574"/>
    </location>
</feature>
<feature type="compositionally biased region" description="Basic residues" evidence="15">
    <location>
        <begin position="2763"/>
        <end position="2775"/>
    </location>
</feature>
<dbReference type="InterPro" id="IPR050520">
    <property type="entry name" value="INO80/SWR1_helicase"/>
</dbReference>
<feature type="compositionally biased region" description="Polar residues" evidence="15">
    <location>
        <begin position="3105"/>
        <end position="3122"/>
    </location>
</feature>
<evidence type="ECO:0000256" key="7">
    <source>
        <dbReference type="ARBA" id="ARBA00022801"/>
    </source>
</evidence>
<dbReference type="InterPro" id="IPR027417">
    <property type="entry name" value="P-loop_NTPase"/>
</dbReference>
<evidence type="ECO:0000256" key="8">
    <source>
        <dbReference type="ARBA" id="ARBA00022806"/>
    </source>
</evidence>
<keyword evidence="11" id="KW-0238">DNA-binding</keyword>
<feature type="region of interest" description="Disordered" evidence="15">
    <location>
        <begin position="126"/>
        <end position="159"/>
    </location>
</feature>
<feature type="compositionally biased region" description="Basic and acidic residues" evidence="15">
    <location>
        <begin position="978"/>
        <end position="998"/>
    </location>
</feature>
<evidence type="ECO:0000256" key="11">
    <source>
        <dbReference type="ARBA" id="ARBA00023125"/>
    </source>
</evidence>
<dbReference type="FunFam" id="3.40.50.300:FF:000655">
    <property type="entry name" value="Protein PHOTOPERIOD-INDEPENDENT EARLY FLOWERING 1"/>
    <property type="match status" value="1"/>
</dbReference>
<dbReference type="InterPro" id="IPR000330">
    <property type="entry name" value="SNF2_N"/>
</dbReference>
<feature type="compositionally biased region" description="Basic and acidic residues" evidence="15">
    <location>
        <begin position="850"/>
        <end position="862"/>
    </location>
</feature>
<dbReference type="SMART" id="SM00487">
    <property type="entry name" value="DEXDc"/>
    <property type="match status" value="1"/>
</dbReference>
<evidence type="ECO:0000256" key="2">
    <source>
        <dbReference type="ARBA" id="ARBA00008913"/>
    </source>
</evidence>
<feature type="region of interest" description="Disordered" evidence="15">
    <location>
        <begin position="1148"/>
        <end position="1168"/>
    </location>
</feature>
<feature type="compositionally biased region" description="Polar residues" evidence="15">
    <location>
        <begin position="956"/>
        <end position="971"/>
    </location>
</feature>
<feature type="compositionally biased region" description="Polar residues" evidence="15">
    <location>
        <begin position="19"/>
        <end position="33"/>
    </location>
</feature>
<feature type="region of interest" description="Disordered" evidence="15">
    <location>
        <begin position="3142"/>
        <end position="3177"/>
    </location>
</feature>
<keyword evidence="14" id="KW-0175">Coiled coil</keyword>
<feature type="compositionally biased region" description="Polar residues" evidence="15">
    <location>
        <begin position="744"/>
        <end position="756"/>
    </location>
</feature>
<evidence type="ECO:0000259" key="17">
    <source>
        <dbReference type="PROSITE" id="PS51192"/>
    </source>
</evidence>
<gene>
    <name evidence="21" type="ORF">AXG93_319s1030</name>
</gene>
<keyword evidence="8" id="KW-0347">Helicase</keyword>
<keyword evidence="12" id="KW-0539">Nucleus</keyword>
<feature type="domain" description="HTH myb-type" evidence="20">
    <location>
        <begin position="2370"/>
        <end position="2428"/>
    </location>
</feature>
<dbReference type="Gene3D" id="3.40.50.10810">
    <property type="entry name" value="Tandem AAA-ATPase domain"/>
    <property type="match status" value="1"/>
</dbReference>
<dbReference type="GO" id="GO:0000812">
    <property type="term" value="C:Swr1 complex"/>
    <property type="evidence" value="ECO:0007669"/>
    <property type="project" value="TreeGrafter"/>
</dbReference>
<evidence type="ECO:0000259" key="19">
    <source>
        <dbReference type="PROSITE" id="PS51204"/>
    </source>
</evidence>
<dbReference type="PROSITE" id="PS51294">
    <property type="entry name" value="HTH_MYB"/>
    <property type="match status" value="1"/>
</dbReference>
<dbReference type="Pfam" id="PF13921">
    <property type="entry name" value="Myb_DNA-bind_6"/>
    <property type="match status" value="1"/>
</dbReference>
<evidence type="ECO:0000256" key="1">
    <source>
        <dbReference type="ARBA" id="ARBA00004123"/>
    </source>
</evidence>
<dbReference type="InterPro" id="IPR017930">
    <property type="entry name" value="Myb_dom"/>
</dbReference>
<accession>A0A176W4L4</accession>
<dbReference type="InterPro" id="IPR049730">
    <property type="entry name" value="SNF2/RAD54-like_C"/>
</dbReference>
<feature type="region of interest" description="Disordered" evidence="15">
    <location>
        <begin position="3091"/>
        <end position="3126"/>
    </location>
</feature>
<evidence type="ECO:0000256" key="9">
    <source>
        <dbReference type="ARBA" id="ARBA00022840"/>
    </source>
</evidence>
<evidence type="ECO:0000259" key="16">
    <source>
        <dbReference type="PROSITE" id="PS50090"/>
    </source>
</evidence>
<feature type="compositionally biased region" description="Basic and acidic residues" evidence="15">
    <location>
        <begin position="686"/>
        <end position="704"/>
    </location>
</feature>
<dbReference type="GO" id="GO:0016887">
    <property type="term" value="F:ATP hydrolysis activity"/>
    <property type="evidence" value="ECO:0007669"/>
    <property type="project" value="TreeGrafter"/>
</dbReference>
<dbReference type="Pfam" id="PF07529">
    <property type="entry name" value="HSA"/>
    <property type="match status" value="1"/>
</dbReference>
<evidence type="ECO:0000313" key="21">
    <source>
        <dbReference type="EMBL" id="OAE27958.1"/>
    </source>
</evidence>
<dbReference type="GO" id="GO:0042393">
    <property type="term" value="F:histone binding"/>
    <property type="evidence" value="ECO:0007669"/>
    <property type="project" value="TreeGrafter"/>
</dbReference>
<sequence length="3366" mass="370167">MSGGEKVGGKPFEWKKSGENTSNSPSYSGSEQGSEFDLPRAGAGPTNDGSAVGKKSEHGGGGRAGDNREVSGRSQHSQQLKYYGRRNRAKQAVSVQVPEVNDIEVEGAGLVGCLAVDLTEQLESGIDPTPEQSIVKRNGSGGMASGKGTSRLERAGSSREVEMGEGLFESSKNKDILEAVAAVDTGTTVEILRTAEIVSEDNLDKTGQEDNRKNGIRNDRRGDGRGDPAVQSLEGQEAFEASLATPDARSDFDVAAGAVEKVFDDRSIGKDSTSSSSGFLTGEQGTPDADDTEFDYAGTKFSGYSDSDGKAFPEEVGLDLSSSPPSTSLSLPSNGEPDRIRKKGTGRNSSRSRRARAQSSKEGDDQSGGETSKGSEDQESSVLKGMPLEWRLALERRQYEESVLAKAEDVWAKQEILDNTKKIPSKGKEPARCKTHWDFVLEEMTWLAKDFERERKWKLSQAKKVAIRVSRSKLDVEAKGLRRQKEEEQKTRRVASNIAKDVKKFWMKVEKLVMYKHQLELEERRKKALDKHLDFLLGQTERYSTMLAENLGGEITTPLLSKAPHPVHVPTGVMSEGGEFSSVGKEIVVRSDALGSSVKPPVVQSETPAVVLEHPAEGKITFGVESVDASGANLQKDILKSDTDIVDEDFNMENEEEEDDDEATIEAEEALVTEEEQREELSALQREGELPLEELMKLYRRNGDESDLTDDSEDEEEDEDSDDHEQLNKEESEIEFGNHAGHSSGPQDVNLASSSNKAKVEVLLENGNPVDERSQVHANSRKIEISPVTLILNNTPSTAGNAAAKVHSTSEVYMEVLPNEENTSSVPREEDLALKKRILNGDVSGGALLEEPKDSLADDREYIPAALVDGSDEDDETTLEEEESLARGEAEGNADEMADGSEADEDSEDIEDDFVEDRQDRTSEAGTSGSSEDDGEDGYKYLAENSAEAKERMGEPSTSGRDQWSLVSSSYGRKPKKKSIDVSETIEERKRGRLEKWTTETPGRASRGEDEIEYKQAKMQVDPQLASSENGSLGKTWDPRGSSGVSLLLGADEVVDQATAEALARVSAAAKRRGERMLKRALREEEPHVLGESGEENLVEGKTTDSIVRVDNVDGATPLIEDVKMTTNEVEEPNVQGREVGEGIRVEPSTDGTSELIASDPTATGEEKTSEDKLADAAAAAQSAQPTGYTFSTTKVRTKLPFLLKHSLREYQHIGLDWLVTMYEKRLNGILADEMGLGKTIMTISLLAHLACDRGIWGPHLIVVPTSVMLNWETEFMKWCPAFKILTYFGSAKERKLKRQGWSKPNNFHVCITTYRLVIQDAKAFKRKKWKYLILDEAHLIKNWKSQRWQTLLNFNSKRRILLTGTPLQNDLMELWSLMHFLMPHVFQSHQEFRDWFSNPITGMVEGQELLNKEVVDRLHNVLRPFLLRRLKKDVEKQLPQKYEHVIHCRLSKRQRNLYEDFMASSDTQATLSSGNFLGLINVLMQLRKVCNHPDLFEGRPIVSSFDMVGLELHLSSPVATALQYGPFLSVNLKEMNLLVSQLDLEMTTWECEEASELCTPGTLIEELSSTGEDSWHTKQGKEQLTGDGRGIIEEIQAVIRAERARQKKEKAHALIWLNMLRCKKNVLYGSDLRKCVSVEDPVHDVHKVKADPRRFLEFSSVLADIVHLPLTRLQMSMSLVESFVFAIPAARAPTPVPWCSHPPSPSGLLLPWMEGSLHETISASLEPLRPVFVRRQLFFPDRRLLQFDCGKLQELAVLLRRLKSEGHRALIFTQMTRMLDVLESFINLYGYTYMRLDGSTKPEQRQILMQRFNTNPKIFLFILSTRSGGVGINLVGADTVIFYDSDWNPAMDQQAQDRCHRIGQTREVHIYRLVSESTIEENILKKANQKRLLDDLVIQSGSYNTEFFKKLDPMELFSGMKGVKVGGGSKISGLIQTSESEGVPAVKQSEVSSADVEAALKNAEDEADYMAMKRVEQEEAAENQEFTEEGFVGNMEDEELVDDVEEGKLAVAKNQSEGVLKETLDSKLTTPDDAPQICSTLIPADAEEEMDMLADVKQMAAAAAAAGRGSISFEDQLQPVERYAMRFLELWDPRVDKASEAAQVLFEEKEWELDQLEKLKEEQEAEIDEDNEPLFYESWDTTFANEAYRQQVEVLAQQQENQRQLEWEAMEEEMRDADRAVAEAASAVVGAEHFKVKSKSLKKLKKTKFKSLKKGSLTSDDAALVKRNIHRDESYSNPQFELSSLPSRSPSQRKRKAPKLLEEEMLTEIHVKKSKKDTSKDRFSGDKIILSRRLSEFDLSVGGSDDDTRDSDVISTQAKFPTSNGTKKKSGGKISIMAVPLKKGPLIMLEKERKKDATRMQEHVPPADPWTPAEDAILCAVVHEYGGNWQLASDALAGISDGSIYRGRHRHPVHCRERFRQLLAQNATAAGDPSSDKNALSVPPSAHMKVTEEHTKRLLDVVLQLPDNEPLLQRHFAAILAAVQNNWTRDQARSDQMSLGRSKGVQIREGGDFIPVPCFSHPESSSYVISAKRAFCSAEPLVREALASVGLDEETTEGSKDVVASRSEMQDEQVPVEIQSDDGEENIMDYLDSDATSSLTTSDQGLDMQLSQYPSLILSEELFGFTTTATPIRVPANVLRDVAESTAEQRFRYYKSSLDNLCFVRFTLYSWEKDEGILGYMTSGGKVVLHGATKVYDAPKPSNQSVSAWLFCNIWRSATNSGWGPGVYEWAGAALSGLGCVSMPSKAKSKKRPAQADAGKSSKPKQPRIPKVSKKVPADNSVPLPAEDPGAIKGSPALVGGAQNSGSLPPQPSLNEDVPADKEANSGESMQIRPTGQNDPGDKVPEKKTPVKGITSGGVSSKKERKRAGSVTANSVGVVSPIGMSKGKAVKLKIADSVFGAAVKKPTGGPSTIDVVDDTDVVRVVPRSFREVSPLADVETLSPDIGSAFDDLSESGSDDEVVITGVSLPPAGRSDLGSQVPSSVKKPKPQAKNDRGPLTYMPVERLQSDKSGNSRIKDGGSLGPKGTKQKLWPENSNFSRFPQNIQLEVPVSVSGWVPKASGDTLGISQSSRAEVLPVAVIPVIANKISSSPQRSKKGAGRPSVASTSGIEHVSPASSRPVQESPPFVPWAPPVGIWPTSASPFQSISTPPDPRSRNSSDLLKRSPVNMPNVPSLGHLKVPPFGHLRRNLYEASTVGHGAGQSSSKASLPFTSSNLPAAPDNYVIVKAASSNFLQHESEEDPLNTIPSLRVKLGQVPAPYSVGSIQDRSSNLDSLEDSQFRSPLTCASSGFVQPRQSPSKRPSLFNSSPRFSHTELEASYLNSPQSVASQRESSSGPDLCLSLGRSATVRKSPGSSNHESAPPNS</sequence>
<feature type="compositionally biased region" description="Basic and acidic residues" evidence="15">
    <location>
        <begin position="3154"/>
        <end position="3164"/>
    </location>
</feature>
<evidence type="ECO:0000256" key="14">
    <source>
        <dbReference type="SAM" id="Coils"/>
    </source>
</evidence>
<dbReference type="FunFam" id="3.40.50.10810:FF:000005">
    <property type="entry name" value="Photoperiod-independent early flowering 1"/>
    <property type="match status" value="1"/>
</dbReference>
<feature type="compositionally biased region" description="Basic and acidic residues" evidence="15">
    <location>
        <begin position="54"/>
        <end position="71"/>
    </location>
</feature>
<feature type="region of interest" description="Disordered" evidence="15">
    <location>
        <begin position="1020"/>
        <end position="1039"/>
    </location>
</feature>
<reference evidence="21" key="1">
    <citation type="submission" date="2016-03" db="EMBL/GenBank/DDBJ databases">
        <title>Mechanisms controlling the formation of the plant cell surface in tip-growing cells are functionally conserved among land plants.</title>
        <authorList>
            <person name="Honkanen S."/>
            <person name="Jones V.A."/>
            <person name="Morieri G."/>
            <person name="Champion C."/>
            <person name="Hetherington A.J."/>
            <person name="Kelly S."/>
            <person name="Saint-Marcoux D."/>
            <person name="Proust H."/>
            <person name="Prescott H."/>
            <person name="Dolan L."/>
        </authorList>
    </citation>
    <scope>NUCLEOTIDE SEQUENCE [LARGE SCALE GENOMIC DNA]</scope>
    <source>
        <tissue evidence="21">Whole gametophyte</tissue>
    </source>
</reference>
<comment type="similarity">
    <text evidence="4">Belongs to the SNF2/RAD54 helicase family. ISWI subfamily.</text>
</comment>
<feature type="region of interest" description="Disordered" evidence="15">
    <location>
        <begin position="2745"/>
        <end position="2873"/>
    </location>
</feature>
<evidence type="ECO:0000256" key="15">
    <source>
        <dbReference type="SAM" id="MobiDB-lite"/>
    </source>
</evidence>
<feature type="coiled-coil region" evidence="14">
    <location>
        <begin position="2103"/>
        <end position="2176"/>
    </location>
</feature>
<dbReference type="SMART" id="SM00573">
    <property type="entry name" value="HSA"/>
    <property type="match status" value="1"/>
</dbReference>
<dbReference type="PROSITE" id="PS51192">
    <property type="entry name" value="HELICASE_ATP_BIND_1"/>
    <property type="match status" value="1"/>
</dbReference>
<feature type="compositionally biased region" description="Acidic residues" evidence="15">
    <location>
        <begin position="892"/>
        <end position="915"/>
    </location>
</feature>
<proteinExistence type="inferred from homology"/>
<feature type="compositionally biased region" description="Acidic residues" evidence="15">
    <location>
        <begin position="705"/>
        <end position="723"/>
    </location>
</feature>
<organism evidence="21 22">
    <name type="scientific">Marchantia polymorpha subsp. ruderalis</name>
    <dbReference type="NCBI Taxonomy" id="1480154"/>
    <lineage>
        <taxon>Eukaryota</taxon>
        <taxon>Viridiplantae</taxon>
        <taxon>Streptophyta</taxon>
        <taxon>Embryophyta</taxon>
        <taxon>Marchantiophyta</taxon>
        <taxon>Marchantiopsida</taxon>
        <taxon>Marchantiidae</taxon>
        <taxon>Marchantiales</taxon>
        <taxon>Marchantiaceae</taxon>
        <taxon>Marchantia</taxon>
    </lineage>
</organism>